<comment type="caution">
    <text evidence="2">The sequence shown here is derived from an EMBL/GenBank/DDBJ whole genome shotgun (WGS) entry which is preliminary data.</text>
</comment>
<evidence type="ECO:0000313" key="2">
    <source>
        <dbReference type="EMBL" id="KAK1425415.1"/>
    </source>
</evidence>
<dbReference type="Proteomes" id="UP001229421">
    <property type="component" value="Unassembled WGS sequence"/>
</dbReference>
<evidence type="ECO:0000256" key="1">
    <source>
        <dbReference type="SAM" id="MobiDB-lite"/>
    </source>
</evidence>
<sequence>MCEASRSMLMMTFSFFNSNWTSNLDPYLDLPARPSRRKPFVQKAPIVKNPSLDHDSNSPPQQDRFAPSFPNAQPQHYLNIDTCIWLLPRVPKEPELVPVKKRFLEKLIHGKLVLKKRLISDCYSLQGK</sequence>
<organism evidence="2 3">
    <name type="scientific">Tagetes erecta</name>
    <name type="common">African marigold</name>
    <dbReference type="NCBI Taxonomy" id="13708"/>
    <lineage>
        <taxon>Eukaryota</taxon>
        <taxon>Viridiplantae</taxon>
        <taxon>Streptophyta</taxon>
        <taxon>Embryophyta</taxon>
        <taxon>Tracheophyta</taxon>
        <taxon>Spermatophyta</taxon>
        <taxon>Magnoliopsida</taxon>
        <taxon>eudicotyledons</taxon>
        <taxon>Gunneridae</taxon>
        <taxon>Pentapetalae</taxon>
        <taxon>asterids</taxon>
        <taxon>campanulids</taxon>
        <taxon>Asterales</taxon>
        <taxon>Asteraceae</taxon>
        <taxon>Asteroideae</taxon>
        <taxon>Heliantheae alliance</taxon>
        <taxon>Tageteae</taxon>
        <taxon>Tagetes</taxon>
    </lineage>
</organism>
<reference evidence="2" key="1">
    <citation type="journal article" date="2023" name="bioRxiv">
        <title>Improved chromosome-level genome assembly for marigold (Tagetes erecta).</title>
        <authorList>
            <person name="Jiang F."/>
            <person name="Yuan L."/>
            <person name="Wang S."/>
            <person name="Wang H."/>
            <person name="Xu D."/>
            <person name="Wang A."/>
            <person name="Fan W."/>
        </authorList>
    </citation>
    <scope>NUCLEOTIDE SEQUENCE</scope>
    <source>
        <strain evidence="2">WSJ</strain>
        <tissue evidence="2">Leaf</tissue>
    </source>
</reference>
<dbReference type="EMBL" id="JAUHHV010000005">
    <property type="protein sequence ID" value="KAK1425415.1"/>
    <property type="molecule type" value="Genomic_DNA"/>
</dbReference>
<protein>
    <submittedName>
        <fullName evidence="2">Uncharacterized protein</fullName>
    </submittedName>
</protein>
<keyword evidence="3" id="KW-1185">Reference proteome</keyword>
<feature type="region of interest" description="Disordered" evidence="1">
    <location>
        <begin position="39"/>
        <end position="70"/>
    </location>
</feature>
<name>A0AAD8NRA4_TARER</name>
<dbReference type="AlphaFoldDB" id="A0AAD8NRA4"/>
<accession>A0AAD8NRA4</accession>
<gene>
    <name evidence="2" type="ORF">QVD17_20767</name>
</gene>
<evidence type="ECO:0000313" key="3">
    <source>
        <dbReference type="Proteomes" id="UP001229421"/>
    </source>
</evidence>
<proteinExistence type="predicted"/>